<accession>D1AR94</accession>
<reference evidence="8" key="1">
    <citation type="submission" date="2009-09" db="EMBL/GenBank/DDBJ databases">
        <title>The complete chromosome of Sebaldella termitidis ATCC 33386.</title>
        <authorList>
            <consortium name="US DOE Joint Genome Institute (JGI-PGF)"/>
            <person name="Lucas S."/>
            <person name="Copeland A."/>
            <person name="Lapidus A."/>
            <person name="Glavina del Rio T."/>
            <person name="Dalin E."/>
            <person name="Tice H."/>
            <person name="Bruce D."/>
            <person name="Goodwin L."/>
            <person name="Pitluck S."/>
            <person name="Kyrpides N."/>
            <person name="Mavromatis K."/>
            <person name="Ivanova N."/>
            <person name="Mikhailova N."/>
            <person name="Sims D."/>
            <person name="Meincke L."/>
            <person name="Brettin T."/>
            <person name="Detter J.C."/>
            <person name="Han C."/>
            <person name="Larimer F."/>
            <person name="Land M."/>
            <person name="Hauser L."/>
            <person name="Markowitz V."/>
            <person name="Cheng J.F."/>
            <person name="Hugenholtz P."/>
            <person name="Woyke T."/>
            <person name="Wu D."/>
            <person name="Eisen J.A."/>
        </authorList>
    </citation>
    <scope>NUCLEOTIDE SEQUENCE [LARGE SCALE GENOMIC DNA]</scope>
    <source>
        <strain evidence="8">ATCC 33386 / NCTC 11300</strain>
    </source>
</reference>
<comment type="similarity">
    <text evidence="1">Belongs to the metallo-beta-lactamase superfamily.</text>
</comment>
<evidence type="ECO:0000313" key="8">
    <source>
        <dbReference type="Proteomes" id="UP000000845"/>
    </source>
</evidence>
<keyword evidence="2" id="KW-0479">Metal-binding</keyword>
<dbReference type="Gene3D" id="3.60.15.10">
    <property type="entry name" value="Ribonuclease Z/Hydroxyacylglutathione hydrolase-like"/>
    <property type="match status" value="1"/>
</dbReference>
<organism evidence="7 8">
    <name type="scientific">Sebaldella termitidis (strain ATCC 33386 / NCTC 11300)</name>
    <dbReference type="NCBI Taxonomy" id="526218"/>
    <lineage>
        <taxon>Bacteria</taxon>
        <taxon>Fusobacteriati</taxon>
        <taxon>Fusobacteriota</taxon>
        <taxon>Fusobacteriia</taxon>
        <taxon>Fusobacteriales</taxon>
        <taxon>Leptotrichiaceae</taxon>
        <taxon>Sebaldella</taxon>
    </lineage>
</organism>
<protein>
    <submittedName>
        <fullName evidence="7">Beta-lactamase domain protein</fullName>
    </submittedName>
</protein>
<proteinExistence type="inferred from homology"/>
<dbReference type="Proteomes" id="UP000000845">
    <property type="component" value="Chromosome"/>
</dbReference>
<evidence type="ECO:0000259" key="6">
    <source>
        <dbReference type="SMART" id="SM00849"/>
    </source>
</evidence>
<dbReference type="HOGENOM" id="CLU_056519_0_0_0"/>
<dbReference type="STRING" id="526218.Sterm_0914"/>
<dbReference type="RefSeq" id="WP_012860378.1">
    <property type="nucleotide sequence ID" value="NC_013517.1"/>
</dbReference>
<feature type="signal peptide" evidence="5">
    <location>
        <begin position="1"/>
        <end position="18"/>
    </location>
</feature>
<dbReference type="KEGG" id="str:Sterm_0914"/>
<sequence length="311" mass="34270">MKKIILLLSILFISVLHADTVKIQKTQVPGYYRFMVGSYEVTSIYDGYSNLPLDTYKGIDAANAEAIIKKEYSHISGSGKNFSFKVSVNTFLINTGKELILVDTGSGNSMGPATGAVKKNIEMAGYKPEDITKIIFTHLHPDHVGGLSEGGKQVYPNAVIYANEKEMDFWMNNSDFNKEFKDILNTYKNNKKYKALKDGAEIAAGIKGVLLPGHTIGHMGYEITSGGQKLLIWGDITHGYEVQFANPDVTTAYDYDQNQAKETRKALMKKVSDEGTMTAGSHLPFPGLGHVAPNADGKGYRWIPVQYVPLD</sequence>
<dbReference type="SMART" id="SM00849">
    <property type="entry name" value="Lactamase_B"/>
    <property type="match status" value="1"/>
</dbReference>
<feature type="chain" id="PRO_5003021019" evidence="5">
    <location>
        <begin position="19"/>
        <end position="311"/>
    </location>
</feature>
<dbReference type="PANTHER" id="PTHR42978:SF6">
    <property type="entry name" value="QUORUM-QUENCHING LACTONASE YTNP-RELATED"/>
    <property type="match status" value="1"/>
</dbReference>
<evidence type="ECO:0000256" key="3">
    <source>
        <dbReference type="ARBA" id="ARBA00022801"/>
    </source>
</evidence>
<keyword evidence="4" id="KW-0862">Zinc</keyword>
<dbReference type="GO" id="GO:0046872">
    <property type="term" value="F:metal ion binding"/>
    <property type="evidence" value="ECO:0007669"/>
    <property type="project" value="UniProtKB-KW"/>
</dbReference>
<dbReference type="InterPro" id="IPR051013">
    <property type="entry name" value="MBL_superfamily_lactonases"/>
</dbReference>
<dbReference type="eggNOG" id="COG0491">
    <property type="taxonomic scope" value="Bacteria"/>
</dbReference>
<dbReference type="EMBL" id="CP001739">
    <property type="protein sequence ID" value="ACZ07782.1"/>
    <property type="molecule type" value="Genomic_DNA"/>
</dbReference>
<evidence type="ECO:0000256" key="5">
    <source>
        <dbReference type="SAM" id="SignalP"/>
    </source>
</evidence>
<dbReference type="CDD" id="cd07720">
    <property type="entry name" value="OPHC2-like_MBL-fold"/>
    <property type="match status" value="1"/>
</dbReference>
<dbReference type="InterPro" id="IPR036866">
    <property type="entry name" value="RibonucZ/Hydroxyglut_hydro"/>
</dbReference>
<gene>
    <name evidence="7" type="ordered locus">Sterm_0914</name>
</gene>
<evidence type="ECO:0000313" key="7">
    <source>
        <dbReference type="EMBL" id="ACZ07782.1"/>
    </source>
</evidence>
<dbReference type="PANTHER" id="PTHR42978">
    <property type="entry name" value="QUORUM-QUENCHING LACTONASE YTNP-RELATED-RELATED"/>
    <property type="match status" value="1"/>
</dbReference>
<dbReference type="SUPFAM" id="SSF56281">
    <property type="entry name" value="Metallo-hydrolase/oxidoreductase"/>
    <property type="match status" value="1"/>
</dbReference>
<keyword evidence="5" id="KW-0732">Signal</keyword>
<dbReference type="AlphaFoldDB" id="D1AR94"/>
<keyword evidence="3" id="KW-0378">Hydrolase</keyword>
<dbReference type="InterPro" id="IPR001279">
    <property type="entry name" value="Metallo-B-lactamas"/>
</dbReference>
<evidence type="ECO:0000256" key="2">
    <source>
        <dbReference type="ARBA" id="ARBA00022723"/>
    </source>
</evidence>
<keyword evidence="8" id="KW-1185">Reference proteome</keyword>
<evidence type="ECO:0000256" key="1">
    <source>
        <dbReference type="ARBA" id="ARBA00007749"/>
    </source>
</evidence>
<evidence type="ECO:0000256" key="4">
    <source>
        <dbReference type="ARBA" id="ARBA00022833"/>
    </source>
</evidence>
<dbReference type="Pfam" id="PF00753">
    <property type="entry name" value="Lactamase_B"/>
    <property type="match status" value="1"/>
</dbReference>
<name>D1AR94_SEBTE</name>
<dbReference type="GO" id="GO:0016787">
    <property type="term" value="F:hydrolase activity"/>
    <property type="evidence" value="ECO:0007669"/>
    <property type="project" value="UniProtKB-KW"/>
</dbReference>
<feature type="domain" description="Metallo-beta-lactamase" evidence="6">
    <location>
        <begin position="87"/>
        <end position="282"/>
    </location>
</feature>
<reference evidence="7 8" key="2">
    <citation type="journal article" date="2010" name="Stand. Genomic Sci.">
        <title>Complete genome sequence of Sebaldella termitidis type strain (NCTC 11300).</title>
        <authorList>
            <person name="Harmon-Smith M."/>
            <person name="Celia L."/>
            <person name="Chertkov O."/>
            <person name="Lapidus A."/>
            <person name="Copeland A."/>
            <person name="Glavina Del Rio T."/>
            <person name="Nolan M."/>
            <person name="Lucas S."/>
            <person name="Tice H."/>
            <person name="Cheng J.F."/>
            <person name="Han C."/>
            <person name="Detter J.C."/>
            <person name="Bruce D."/>
            <person name="Goodwin L."/>
            <person name="Pitluck S."/>
            <person name="Pati A."/>
            <person name="Liolios K."/>
            <person name="Ivanova N."/>
            <person name="Mavromatis K."/>
            <person name="Mikhailova N."/>
            <person name="Chen A."/>
            <person name="Palaniappan K."/>
            <person name="Land M."/>
            <person name="Hauser L."/>
            <person name="Chang Y.J."/>
            <person name="Jeffries C.D."/>
            <person name="Brettin T."/>
            <person name="Goker M."/>
            <person name="Beck B."/>
            <person name="Bristow J."/>
            <person name="Eisen J.A."/>
            <person name="Markowitz V."/>
            <person name="Hugenholtz P."/>
            <person name="Kyrpides N.C."/>
            <person name="Klenk H.P."/>
            <person name="Chen F."/>
        </authorList>
    </citation>
    <scope>NUCLEOTIDE SEQUENCE [LARGE SCALE GENOMIC DNA]</scope>
    <source>
        <strain evidence="8">ATCC 33386 / NCTC 11300</strain>
    </source>
</reference>